<feature type="region of interest" description="Disordered" evidence="1">
    <location>
        <begin position="1"/>
        <end position="20"/>
    </location>
</feature>
<evidence type="ECO:0000313" key="2">
    <source>
        <dbReference type="EMBL" id="KAL2461577.1"/>
    </source>
</evidence>
<keyword evidence="3" id="KW-1185">Reference proteome</keyword>
<evidence type="ECO:0000256" key="1">
    <source>
        <dbReference type="SAM" id="MobiDB-lite"/>
    </source>
</evidence>
<comment type="caution">
    <text evidence="2">The sequence shown here is derived from an EMBL/GenBank/DDBJ whole genome shotgun (WGS) entry which is preliminary data.</text>
</comment>
<dbReference type="AlphaFoldDB" id="A0ABD1PCJ5"/>
<name>A0ABD1PCJ5_9LAMI</name>
<accession>A0ABD1PCJ5</accession>
<proteinExistence type="predicted"/>
<dbReference type="Proteomes" id="UP001604336">
    <property type="component" value="Unassembled WGS sequence"/>
</dbReference>
<evidence type="ECO:0000313" key="3">
    <source>
        <dbReference type="Proteomes" id="UP001604336"/>
    </source>
</evidence>
<reference evidence="3" key="1">
    <citation type="submission" date="2024-07" db="EMBL/GenBank/DDBJ databases">
        <title>Two chromosome-level genome assemblies of Korean endemic species Abeliophyllum distichum and Forsythia ovata (Oleaceae).</title>
        <authorList>
            <person name="Jang H."/>
        </authorList>
    </citation>
    <scope>NUCLEOTIDE SEQUENCE [LARGE SCALE GENOMIC DNA]</scope>
</reference>
<protein>
    <submittedName>
        <fullName evidence="2">Extra-large guanine nucleotide-binding protein 1</fullName>
    </submittedName>
</protein>
<feature type="compositionally biased region" description="Polar residues" evidence="1">
    <location>
        <begin position="1"/>
        <end position="18"/>
    </location>
</feature>
<dbReference type="EMBL" id="JBFOLK010000014">
    <property type="protein sequence ID" value="KAL2461577.1"/>
    <property type="molecule type" value="Genomic_DNA"/>
</dbReference>
<gene>
    <name evidence="2" type="ORF">Adt_44997</name>
</gene>
<organism evidence="2 3">
    <name type="scientific">Abeliophyllum distichum</name>
    <dbReference type="NCBI Taxonomy" id="126358"/>
    <lineage>
        <taxon>Eukaryota</taxon>
        <taxon>Viridiplantae</taxon>
        <taxon>Streptophyta</taxon>
        <taxon>Embryophyta</taxon>
        <taxon>Tracheophyta</taxon>
        <taxon>Spermatophyta</taxon>
        <taxon>Magnoliopsida</taxon>
        <taxon>eudicotyledons</taxon>
        <taxon>Gunneridae</taxon>
        <taxon>Pentapetalae</taxon>
        <taxon>asterids</taxon>
        <taxon>lamiids</taxon>
        <taxon>Lamiales</taxon>
        <taxon>Oleaceae</taxon>
        <taxon>Forsythieae</taxon>
        <taxon>Abeliophyllum</taxon>
    </lineage>
</organism>
<sequence>MTSVLKSIFPTSSSTPMEYSSPPVRYDIPYKILVDVRCIPTTAVAAKVLSNFLLSVIQPIVKSKHSEKKLSNGLKGFKVTESSVSVVKLGKFGSSEEILSKKLENVDENSSSSGT</sequence>